<dbReference type="SUPFAM" id="SSF56349">
    <property type="entry name" value="DNA breaking-rejoining enzymes"/>
    <property type="match status" value="1"/>
</dbReference>
<comment type="similarity">
    <text evidence="1">Belongs to the 'phage' integrase family.</text>
</comment>
<evidence type="ECO:0000259" key="4">
    <source>
        <dbReference type="PROSITE" id="PS51898"/>
    </source>
</evidence>
<dbReference type="PANTHER" id="PTHR30349">
    <property type="entry name" value="PHAGE INTEGRASE-RELATED"/>
    <property type="match status" value="1"/>
</dbReference>
<evidence type="ECO:0000313" key="6">
    <source>
        <dbReference type="Proteomes" id="UP000318509"/>
    </source>
</evidence>
<dbReference type="GO" id="GO:0006310">
    <property type="term" value="P:DNA recombination"/>
    <property type="evidence" value="ECO:0007669"/>
    <property type="project" value="UniProtKB-KW"/>
</dbReference>
<dbReference type="AlphaFoldDB" id="A0A537JVN2"/>
<name>A0A537JVN2_9BACT</name>
<gene>
    <name evidence="5" type="ORF">E6H00_15880</name>
</gene>
<dbReference type="InterPro" id="IPR010998">
    <property type="entry name" value="Integrase_recombinase_N"/>
</dbReference>
<dbReference type="InterPro" id="IPR013762">
    <property type="entry name" value="Integrase-like_cat_sf"/>
</dbReference>
<keyword evidence="3" id="KW-0233">DNA recombination</keyword>
<dbReference type="CDD" id="cd01189">
    <property type="entry name" value="INT_ICEBs1_C_like"/>
    <property type="match status" value="1"/>
</dbReference>
<dbReference type="EMBL" id="VBAK01000161">
    <property type="protein sequence ID" value="TMI87342.1"/>
    <property type="molecule type" value="Genomic_DNA"/>
</dbReference>
<dbReference type="Gene3D" id="1.10.443.10">
    <property type="entry name" value="Intergrase catalytic core"/>
    <property type="match status" value="1"/>
</dbReference>
<dbReference type="PANTHER" id="PTHR30349:SF41">
    <property type="entry name" value="INTEGRASE_RECOMBINASE PROTEIN MJ0367-RELATED"/>
    <property type="match status" value="1"/>
</dbReference>
<dbReference type="PROSITE" id="PS51898">
    <property type="entry name" value="TYR_RECOMBINASE"/>
    <property type="match status" value="1"/>
</dbReference>
<dbReference type="InterPro" id="IPR050090">
    <property type="entry name" value="Tyrosine_recombinase_XerCD"/>
</dbReference>
<sequence length="304" mass="33720">MKDLKFDDTIPDFTPSVQNPDSLRLMRGEPEAFVAEAAQSGRLSPKTINHALALLKQLLTAATDWGYLAASPIGKVRKLRLPRRPLPLWTPAEIRRFLLSAPEEWRPVWLVGIFTGLRPGEIQAMAWRDQNWPDFTSNRIHVTMSYEARSRVLGAPKTDRSVRDVDMVPTVRRILETLPGCGSAGLVFPGVHGGMFPRSPWRRAWDRTILAAKVRRIRPYDLRHTFASLLIAAGKNPPLHRPAAGALLGRLHARHLRAPDESPAPSAGGVYRRASFPRGVGRCTQIALVRRSAGCNGVQSCSTV</sequence>
<accession>A0A537JVN2</accession>
<feature type="domain" description="Tyr recombinase" evidence="4">
    <location>
        <begin position="84"/>
        <end position="284"/>
    </location>
</feature>
<organism evidence="5 6">
    <name type="scientific">Candidatus Segetimicrobium genomatis</name>
    <dbReference type="NCBI Taxonomy" id="2569760"/>
    <lineage>
        <taxon>Bacteria</taxon>
        <taxon>Bacillati</taxon>
        <taxon>Candidatus Sysuimicrobiota</taxon>
        <taxon>Candidatus Sysuimicrobiia</taxon>
        <taxon>Candidatus Sysuimicrobiales</taxon>
        <taxon>Candidatus Segetimicrobiaceae</taxon>
        <taxon>Candidatus Segetimicrobium</taxon>
    </lineage>
</organism>
<comment type="caution">
    <text evidence="5">The sequence shown here is derived from an EMBL/GenBank/DDBJ whole genome shotgun (WGS) entry which is preliminary data.</text>
</comment>
<evidence type="ECO:0000256" key="2">
    <source>
        <dbReference type="ARBA" id="ARBA00023125"/>
    </source>
</evidence>
<reference evidence="5 6" key="1">
    <citation type="journal article" date="2019" name="Nat. Microbiol.">
        <title>Mediterranean grassland soil C-N compound turnover is dependent on rainfall and depth, and is mediated by genomically divergent microorganisms.</title>
        <authorList>
            <person name="Diamond S."/>
            <person name="Andeer P.F."/>
            <person name="Li Z."/>
            <person name="Crits-Christoph A."/>
            <person name="Burstein D."/>
            <person name="Anantharaman K."/>
            <person name="Lane K.R."/>
            <person name="Thomas B.C."/>
            <person name="Pan C."/>
            <person name="Northen T.R."/>
            <person name="Banfield J.F."/>
        </authorList>
    </citation>
    <scope>NUCLEOTIDE SEQUENCE [LARGE SCALE GENOMIC DNA]</scope>
    <source>
        <strain evidence="5">NP_3</strain>
    </source>
</reference>
<protein>
    <submittedName>
        <fullName evidence="5">Site-specific integrase</fullName>
    </submittedName>
</protein>
<evidence type="ECO:0000313" key="5">
    <source>
        <dbReference type="EMBL" id="TMI87342.1"/>
    </source>
</evidence>
<evidence type="ECO:0000256" key="1">
    <source>
        <dbReference type="ARBA" id="ARBA00008857"/>
    </source>
</evidence>
<dbReference type="Gene3D" id="1.10.150.130">
    <property type="match status" value="1"/>
</dbReference>
<keyword evidence="2" id="KW-0238">DNA-binding</keyword>
<dbReference type="InterPro" id="IPR002104">
    <property type="entry name" value="Integrase_catalytic"/>
</dbReference>
<evidence type="ECO:0000256" key="3">
    <source>
        <dbReference type="ARBA" id="ARBA00023172"/>
    </source>
</evidence>
<dbReference type="InterPro" id="IPR011010">
    <property type="entry name" value="DNA_brk_join_enz"/>
</dbReference>
<dbReference type="GO" id="GO:0003677">
    <property type="term" value="F:DNA binding"/>
    <property type="evidence" value="ECO:0007669"/>
    <property type="project" value="UniProtKB-KW"/>
</dbReference>
<dbReference type="GO" id="GO:0015074">
    <property type="term" value="P:DNA integration"/>
    <property type="evidence" value="ECO:0007669"/>
    <property type="project" value="InterPro"/>
</dbReference>
<proteinExistence type="inferred from homology"/>
<dbReference type="Proteomes" id="UP000318509">
    <property type="component" value="Unassembled WGS sequence"/>
</dbReference>